<sequence>RTGAKNRNPINWIYPRTTGKTGINDRNSTFNAITTLALTAVRSCYRRLINIFCHLINIYCRLPNIYCRLIKRTVI</sequence>
<proteinExistence type="predicted"/>
<evidence type="ECO:0000313" key="1">
    <source>
        <dbReference type="EnsemblMetazoa" id="ENSAATROPP011113"/>
    </source>
</evidence>
<keyword evidence="2" id="KW-1185">Reference proteome</keyword>
<organism evidence="1 2">
    <name type="scientific">Anopheles atroparvus</name>
    <name type="common">European mosquito</name>
    <dbReference type="NCBI Taxonomy" id="41427"/>
    <lineage>
        <taxon>Eukaryota</taxon>
        <taxon>Metazoa</taxon>
        <taxon>Ecdysozoa</taxon>
        <taxon>Arthropoda</taxon>
        <taxon>Hexapoda</taxon>
        <taxon>Insecta</taxon>
        <taxon>Pterygota</taxon>
        <taxon>Neoptera</taxon>
        <taxon>Endopterygota</taxon>
        <taxon>Diptera</taxon>
        <taxon>Nematocera</taxon>
        <taxon>Culicoidea</taxon>
        <taxon>Culicidae</taxon>
        <taxon>Anophelinae</taxon>
        <taxon>Anopheles</taxon>
    </lineage>
</organism>
<dbReference type="EnsemblMetazoa" id="ENSAATROPT012252">
    <property type="protein sequence ID" value="ENSAATROPP011113"/>
    <property type="gene ID" value="ENSAATROPG009969"/>
</dbReference>
<name>A0AAG5DKG8_ANOAO</name>
<accession>A0AAG5DKG8</accession>
<reference evidence="1" key="1">
    <citation type="submission" date="2024-04" db="UniProtKB">
        <authorList>
            <consortium name="EnsemblMetazoa"/>
        </authorList>
    </citation>
    <scope>IDENTIFICATION</scope>
    <source>
        <strain evidence="1">EBRO</strain>
    </source>
</reference>
<dbReference type="AlphaFoldDB" id="A0AAG5DKG8"/>
<evidence type="ECO:0000313" key="2">
    <source>
        <dbReference type="Proteomes" id="UP000075880"/>
    </source>
</evidence>
<protein>
    <submittedName>
        <fullName evidence="1">Uncharacterized protein</fullName>
    </submittedName>
</protein>
<dbReference type="Proteomes" id="UP000075880">
    <property type="component" value="Unassembled WGS sequence"/>
</dbReference>